<dbReference type="OrthoDB" id="9771186at2"/>
<evidence type="ECO:0000256" key="4">
    <source>
        <dbReference type="ARBA" id="ARBA00022692"/>
    </source>
</evidence>
<keyword evidence="5" id="KW-0732">Signal</keyword>
<keyword evidence="6 8" id="KW-1133">Transmembrane helix</keyword>
<dbReference type="PROSITE" id="PS51318">
    <property type="entry name" value="TAT"/>
    <property type="match status" value="1"/>
</dbReference>
<feature type="transmembrane region" description="Helical" evidence="8">
    <location>
        <begin position="412"/>
        <end position="433"/>
    </location>
</feature>
<evidence type="ECO:0000313" key="11">
    <source>
        <dbReference type="EMBL" id="SMR05132.1"/>
    </source>
</evidence>
<keyword evidence="2" id="KW-0813">Transport</keyword>
<comment type="subcellular location">
    <subcellularLocation>
        <location evidence="1">Cell membrane</location>
        <topology evidence="1">Multi-pass membrane protein</topology>
    </subcellularLocation>
</comment>
<evidence type="ECO:0000256" key="1">
    <source>
        <dbReference type="ARBA" id="ARBA00004651"/>
    </source>
</evidence>
<dbReference type="CDD" id="cd13671">
    <property type="entry name" value="PBP2_TRAP_SBP_like_3"/>
    <property type="match status" value="1"/>
</dbReference>
<dbReference type="GO" id="GO:0055085">
    <property type="term" value="P:transmembrane transport"/>
    <property type="evidence" value="ECO:0007669"/>
    <property type="project" value="InterPro"/>
</dbReference>
<dbReference type="eggNOG" id="COG1638">
    <property type="taxonomic scope" value="Bacteria"/>
</dbReference>
<dbReference type="FunFam" id="3.40.190.170:FF:000001">
    <property type="entry name" value="TRAP dicarboxylate transporter, DctP subunit"/>
    <property type="match status" value="1"/>
</dbReference>
<keyword evidence="3" id="KW-1003">Cell membrane</keyword>
<name>A0A1Y6HTD0_9XANT</name>
<dbReference type="eggNOG" id="COG3090">
    <property type="taxonomic scope" value="Bacteria"/>
</dbReference>
<dbReference type="PANTHER" id="PTHR33376:SF2">
    <property type="entry name" value="DICARBOXYLATE-BINDING PERIPLASMIC PROTEIN"/>
    <property type="match status" value="1"/>
</dbReference>
<protein>
    <submittedName>
        <fullName evidence="10">2,3-diketo-L-gulonate-binding periplasmic protein YiaO</fullName>
    </submittedName>
    <submittedName>
        <fullName evidence="11">C4-dicarboxylate transport system</fullName>
    </submittedName>
</protein>
<evidence type="ECO:0000313" key="12">
    <source>
        <dbReference type="Proteomes" id="UP000195877"/>
    </source>
</evidence>
<feature type="domain" description="Tripartite ATP-independent periplasmic transporters DctQ component" evidence="9">
    <location>
        <begin position="343"/>
        <end position="471"/>
    </location>
</feature>
<dbReference type="EMBL" id="LT853885">
    <property type="protein sequence ID" value="SMR05132.1"/>
    <property type="molecule type" value="Genomic_DNA"/>
</dbReference>
<dbReference type="Pfam" id="PF03480">
    <property type="entry name" value="DctP"/>
    <property type="match status" value="1"/>
</dbReference>
<dbReference type="InterPro" id="IPR018389">
    <property type="entry name" value="DctP_fam"/>
</dbReference>
<keyword evidence="4 8" id="KW-0812">Transmembrane</keyword>
<dbReference type="PANTHER" id="PTHR33376">
    <property type="match status" value="1"/>
</dbReference>
<dbReference type="EMBL" id="LT853882">
    <property type="protein sequence ID" value="SMQ97408.1"/>
    <property type="molecule type" value="Genomic_DNA"/>
</dbReference>
<dbReference type="GO" id="GO:0030288">
    <property type="term" value="C:outer membrane-bounded periplasmic space"/>
    <property type="evidence" value="ECO:0007669"/>
    <property type="project" value="InterPro"/>
</dbReference>
<dbReference type="AlphaFoldDB" id="A0A1Y6HTD0"/>
<reference evidence="11 13" key="1">
    <citation type="submission" date="2017-05" db="EMBL/GenBank/DDBJ databases">
        <authorList>
            <person name="Song R."/>
            <person name="Chenine A.L."/>
            <person name="Ruprecht R.M."/>
        </authorList>
    </citation>
    <scope>NUCLEOTIDE SEQUENCE [LARGE SCALE GENOMIC DNA]</scope>
    <source>
        <strain evidence="11">PD5205</strain>
    </source>
</reference>
<evidence type="ECO:0000256" key="2">
    <source>
        <dbReference type="ARBA" id="ARBA00022448"/>
    </source>
</evidence>
<reference evidence="10 12" key="2">
    <citation type="submission" date="2017-05" db="EMBL/GenBank/DDBJ databases">
        <authorList>
            <person name="Blom J."/>
        </authorList>
    </citation>
    <scope>NUCLEOTIDE SEQUENCE [LARGE SCALE GENOMIC DNA]</scope>
    <source>
        <strain evidence="10">PD885</strain>
    </source>
</reference>
<dbReference type="Proteomes" id="UP000195953">
    <property type="component" value="Chromosome 1"/>
</dbReference>
<dbReference type="Proteomes" id="UP000195877">
    <property type="component" value="Chromosome 1"/>
</dbReference>
<evidence type="ECO:0000313" key="10">
    <source>
        <dbReference type="EMBL" id="SMQ97408.1"/>
    </source>
</evidence>
<dbReference type="RefSeq" id="WP_002808526.1">
    <property type="nucleotide sequence ID" value="NZ_JAEUYP010000043.1"/>
</dbReference>
<dbReference type="Pfam" id="PF04290">
    <property type="entry name" value="DctQ"/>
    <property type="match status" value="1"/>
</dbReference>
<gene>
    <name evidence="10" type="primary">yiaO</name>
    <name evidence="11" type="ORF">PD5205_03860</name>
    <name evidence="10" type="ORF">PD885_00136</name>
</gene>
<dbReference type="GO" id="GO:0030246">
    <property type="term" value="F:carbohydrate binding"/>
    <property type="evidence" value="ECO:0007669"/>
    <property type="project" value="TreeGrafter"/>
</dbReference>
<evidence type="ECO:0000256" key="6">
    <source>
        <dbReference type="ARBA" id="ARBA00022989"/>
    </source>
</evidence>
<organism evidence="11 13">
    <name type="scientific">Xanthomonas fragariae</name>
    <dbReference type="NCBI Taxonomy" id="48664"/>
    <lineage>
        <taxon>Bacteria</taxon>
        <taxon>Pseudomonadati</taxon>
        <taxon>Pseudomonadota</taxon>
        <taxon>Gammaproteobacteria</taxon>
        <taxon>Lysobacterales</taxon>
        <taxon>Lysobacteraceae</taxon>
        <taxon>Xanthomonas</taxon>
    </lineage>
</organism>
<proteinExistence type="predicted"/>
<dbReference type="InterPro" id="IPR038404">
    <property type="entry name" value="TRAP_DctP_sf"/>
</dbReference>
<evidence type="ECO:0000313" key="13">
    <source>
        <dbReference type="Proteomes" id="UP000195953"/>
    </source>
</evidence>
<keyword evidence="12" id="KW-1185">Reference proteome</keyword>
<dbReference type="GO" id="GO:0005886">
    <property type="term" value="C:plasma membrane"/>
    <property type="evidence" value="ECO:0007669"/>
    <property type="project" value="UniProtKB-SubCell"/>
</dbReference>
<evidence type="ECO:0000259" key="9">
    <source>
        <dbReference type="Pfam" id="PF04290"/>
    </source>
</evidence>
<feature type="transmembrane region" description="Helical" evidence="8">
    <location>
        <begin position="323"/>
        <end position="345"/>
    </location>
</feature>
<dbReference type="Gene3D" id="3.40.190.170">
    <property type="entry name" value="Bacterial extracellular solute-binding protein, family 7"/>
    <property type="match status" value="1"/>
</dbReference>
<feature type="transmembrane region" description="Helical" evidence="8">
    <location>
        <begin position="445"/>
        <end position="464"/>
    </location>
</feature>
<evidence type="ECO:0000256" key="8">
    <source>
        <dbReference type="SAM" id="Phobius"/>
    </source>
</evidence>
<evidence type="ECO:0000256" key="5">
    <source>
        <dbReference type="ARBA" id="ARBA00022729"/>
    </source>
</evidence>
<dbReference type="InterPro" id="IPR055348">
    <property type="entry name" value="DctQ"/>
</dbReference>
<sequence>MITRRHFLGAGLGAAAVGPWLGAGATTPIPGRQLLTATDVHVSDYPTVEAVRWFGKQLEARTNGRLTLRQYHSGQLGRESEAIDMARFGAIDITRVYSGALNNAFSLTQALCLPYVFDSVSHLRRAIDGHVGDSVLRSFEQRDLVGLAIYDSGARCFYNTKHPLHRPEDLNGLKLRVASSDIFLKLMRMLGANPTPMSLGETFSAMETHMIDGAENNMRSFQSSRHFEAAHYWSQSEHSYAPDVLVMSRKSFQYLRPADRALVVELARASVPVMRDLWDDSEVIARKQVIDYGVKLNQVDMPAFRAAAAPLLAEYRKQPQIEALYRVSDIAVGVASIALLGLVVVQGWQVMTRYVLNDSPSWTEPVTLLLLSTALSLGAAAGVHTNRHFGFYLLSEHVPPLVRTVFDLIRPLMIMAIGAVLAWWSAALLLDGLDIKMAGAQMPQSINYLPLSIGGALMVVFALHKLWRVLRPIHTAGVR</sequence>
<dbReference type="NCBIfam" id="NF037995">
    <property type="entry name" value="TRAP_S1"/>
    <property type="match status" value="1"/>
</dbReference>
<accession>A0A1Y6HTD0</accession>
<dbReference type="NCBIfam" id="TIGR00787">
    <property type="entry name" value="dctP"/>
    <property type="match status" value="1"/>
</dbReference>
<evidence type="ECO:0000256" key="3">
    <source>
        <dbReference type="ARBA" id="ARBA00022475"/>
    </source>
</evidence>
<keyword evidence="7 8" id="KW-0472">Membrane</keyword>
<evidence type="ECO:0000256" key="7">
    <source>
        <dbReference type="ARBA" id="ARBA00023136"/>
    </source>
</evidence>
<dbReference type="InterPro" id="IPR006311">
    <property type="entry name" value="TAT_signal"/>
</dbReference>
<dbReference type="InterPro" id="IPR004682">
    <property type="entry name" value="TRAP_DctP"/>
</dbReference>